<feature type="chain" id="PRO_5045849031" evidence="1">
    <location>
        <begin position="37"/>
        <end position="179"/>
    </location>
</feature>
<feature type="signal peptide" evidence="1">
    <location>
        <begin position="1"/>
        <end position="36"/>
    </location>
</feature>
<organism evidence="2 3">
    <name type="scientific">Planomonospora corallina</name>
    <dbReference type="NCBI Taxonomy" id="1806052"/>
    <lineage>
        <taxon>Bacteria</taxon>
        <taxon>Bacillati</taxon>
        <taxon>Actinomycetota</taxon>
        <taxon>Actinomycetes</taxon>
        <taxon>Streptosporangiales</taxon>
        <taxon>Streptosporangiaceae</taxon>
        <taxon>Planomonospora</taxon>
    </lineage>
</organism>
<evidence type="ECO:0000313" key="3">
    <source>
        <dbReference type="Proteomes" id="UP001595850"/>
    </source>
</evidence>
<dbReference type="Proteomes" id="UP001595850">
    <property type="component" value="Unassembled WGS sequence"/>
</dbReference>
<dbReference type="EMBL" id="JBHSBM010000013">
    <property type="protein sequence ID" value="MFC4058574.1"/>
    <property type="molecule type" value="Genomic_DNA"/>
</dbReference>
<protein>
    <submittedName>
        <fullName evidence="2">Uncharacterized protein</fullName>
    </submittedName>
</protein>
<keyword evidence="3" id="KW-1185">Reference proteome</keyword>
<evidence type="ECO:0000256" key="1">
    <source>
        <dbReference type="SAM" id="SignalP"/>
    </source>
</evidence>
<name>A0ABV8I300_9ACTN</name>
<keyword evidence="1" id="KW-0732">Signal</keyword>
<evidence type="ECO:0000313" key="2">
    <source>
        <dbReference type="EMBL" id="MFC4058574.1"/>
    </source>
</evidence>
<comment type="caution">
    <text evidence="2">The sequence shown here is derived from an EMBL/GenBank/DDBJ whole genome shotgun (WGS) entry which is preliminary data.</text>
</comment>
<proteinExistence type="predicted"/>
<dbReference type="RefSeq" id="WP_377286874.1">
    <property type="nucleotide sequence ID" value="NZ_JBHSBM010000013.1"/>
</dbReference>
<gene>
    <name evidence="2" type="ORF">ACFOWE_09730</name>
</gene>
<feature type="non-terminal residue" evidence="2">
    <location>
        <position position="1"/>
    </location>
</feature>
<accession>A0ABV8I300</accession>
<sequence length="179" mass="19983">THHEETMMNGRVKMSMRRRAAVVAAAALVTSGIATAVPASASAGGYGCSGSFVGSWRVPSKDMLTGKKYYVTDVKLYYNAKTGWNCAVFVKRKGSPRYGRPTPMMISMYNQRWTEDRMKNNYDADSGDFKHYAGPVKVYGRNMCVSISVLYSDGEVTRFNKKDKVHFNTRHHLSGLACR</sequence>
<reference evidence="3" key="1">
    <citation type="journal article" date="2019" name="Int. J. Syst. Evol. Microbiol.">
        <title>The Global Catalogue of Microorganisms (GCM) 10K type strain sequencing project: providing services to taxonomists for standard genome sequencing and annotation.</title>
        <authorList>
            <consortium name="The Broad Institute Genomics Platform"/>
            <consortium name="The Broad Institute Genome Sequencing Center for Infectious Disease"/>
            <person name="Wu L."/>
            <person name="Ma J."/>
        </authorList>
    </citation>
    <scope>NUCLEOTIDE SEQUENCE [LARGE SCALE GENOMIC DNA]</scope>
    <source>
        <strain evidence="3">TBRC 4489</strain>
    </source>
</reference>